<accession>A0ABQ4PYZ6</accession>
<keyword evidence="7 9" id="KW-0012">Acyltransferase</keyword>
<evidence type="ECO:0000256" key="2">
    <source>
        <dbReference type="ARBA" id="ARBA00001089"/>
    </source>
</evidence>
<evidence type="ECO:0000256" key="4">
    <source>
        <dbReference type="ARBA" id="ARBA00022679"/>
    </source>
</evidence>
<dbReference type="EC" id="2.3.2.2" evidence="9"/>
<keyword evidence="6 9" id="KW-0865">Zymogen</keyword>
<comment type="catalytic activity">
    <reaction evidence="1 9">
        <text>an S-substituted glutathione + H2O = an S-substituted L-cysteinylglycine + L-glutamate</text>
        <dbReference type="Rhea" id="RHEA:59468"/>
        <dbReference type="ChEBI" id="CHEBI:15377"/>
        <dbReference type="ChEBI" id="CHEBI:29985"/>
        <dbReference type="ChEBI" id="CHEBI:90779"/>
        <dbReference type="ChEBI" id="CHEBI:143103"/>
        <dbReference type="EC" id="3.4.19.13"/>
    </reaction>
</comment>
<evidence type="ECO:0000256" key="1">
    <source>
        <dbReference type="ARBA" id="ARBA00001049"/>
    </source>
</evidence>
<evidence type="ECO:0000256" key="3">
    <source>
        <dbReference type="ARBA" id="ARBA00009381"/>
    </source>
</evidence>
<comment type="catalytic activity">
    <reaction evidence="8 9">
        <text>an N-terminal (5-L-glutamyl)-[peptide] + an alpha-amino acid = 5-L-glutamyl amino acid + an N-terminal L-alpha-aminoacyl-[peptide]</text>
        <dbReference type="Rhea" id="RHEA:23904"/>
        <dbReference type="Rhea" id="RHEA-COMP:9780"/>
        <dbReference type="Rhea" id="RHEA-COMP:9795"/>
        <dbReference type="ChEBI" id="CHEBI:77644"/>
        <dbReference type="ChEBI" id="CHEBI:78597"/>
        <dbReference type="ChEBI" id="CHEBI:78599"/>
        <dbReference type="ChEBI" id="CHEBI:78608"/>
        <dbReference type="EC" id="2.3.2.2"/>
    </reaction>
</comment>
<dbReference type="SUPFAM" id="SSF56235">
    <property type="entry name" value="N-terminal nucleophile aminohydrolases (Ntn hydrolases)"/>
    <property type="match status" value="1"/>
</dbReference>
<dbReference type="Gene3D" id="1.10.246.130">
    <property type="match status" value="1"/>
</dbReference>
<dbReference type="Proteomes" id="UP000887222">
    <property type="component" value="Unassembled WGS sequence"/>
</dbReference>
<evidence type="ECO:0000256" key="5">
    <source>
        <dbReference type="ARBA" id="ARBA00022801"/>
    </source>
</evidence>
<evidence type="ECO:0000313" key="12">
    <source>
        <dbReference type="Proteomes" id="UP000887222"/>
    </source>
</evidence>
<protein>
    <recommendedName>
        <fullName evidence="9">Glutathione hydrolase proenzyme</fullName>
        <ecNumber evidence="9">2.3.2.2</ecNumber>
        <ecNumber evidence="9">3.4.19.13</ecNumber>
    </recommendedName>
    <component>
        <recommendedName>
            <fullName evidence="9">Glutathione hydrolase large chain</fullName>
        </recommendedName>
    </component>
    <component>
        <recommendedName>
            <fullName evidence="9">Glutathione hydrolase small chain</fullName>
        </recommendedName>
    </component>
</protein>
<comment type="pathway">
    <text evidence="9">Sulfur metabolism; glutathione metabolism.</text>
</comment>
<keyword evidence="4 9" id="KW-0808">Transferase</keyword>
<dbReference type="InterPro" id="IPR043137">
    <property type="entry name" value="GGT_ssub_C"/>
</dbReference>
<dbReference type="RefSeq" id="WP_238482249.1">
    <property type="nucleotide sequence ID" value="NZ_BPMK01000001.1"/>
</dbReference>
<sequence>MMKITLTRILCGLPLAGALIAVPAFAEGLPAGTRDVADATVEKQQGYRKGVVAVSHPLAAQAGAQMLKEGGNAIDAAAAIQFALNVVEPQFSGIGGGGFMMIYLAKTGETVIVDSREKAPAAATPDMFLGQSFADASTSGHSVGVPGTVLGVETALQRWGTKTLARTLQPAISLAEEGFRINRYLAADIADPRTSLQPETRAVFRQSDGTPLPEGSLLRQPDLAKTFRLLAAQGSEVFYRGEIANAIVEAQRRSSPALGSAGVGRMTTADLAAYDVALREPVQGDYRGVTIKSMSPPSSGGLTIIQMLEMLEQFPIGDASQGYGFGSARTMHVMTEAMRLAFADRAVWMGDEDFVPVPERGLISPCYTDARRQLINPEQRQASVTAGNPLPCNVAGGLPAVRTMLAALEEEKGIHTTHFSVVDKEGNVVSYTTTIENTWGTGITVPGYGFLLNNELTDFNFTPMRNEATGNPGANDVAPFKRPRSSMSPTMLFRAGKPVAAYGSPGGATIINSVLNVTLNLVDHRMSIQEAIDAPRFSVTSAAGTISCEAGFAAETLQGLLALGHAVPVQNGAPNCNARIGSVQGVIVDLETGRQYGGADQRREGTVIGIKEAP</sequence>
<dbReference type="PANTHER" id="PTHR43199">
    <property type="entry name" value="GLUTATHIONE HYDROLASE"/>
    <property type="match status" value="1"/>
</dbReference>
<comment type="PTM">
    <text evidence="9">Cleaved by autocatalysis into a large and a small subunit.</text>
</comment>
<dbReference type="InterPro" id="IPR051792">
    <property type="entry name" value="GGT_bact"/>
</dbReference>
<dbReference type="Gene3D" id="3.60.20.40">
    <property type="match status" value="1"/>
</dbReference>
<evidence type="ECO:0000256" key="8">
    <source>
        <dbReference type="ARBA" id="ARBA00047417"/>
    </source>
</evidence>
<comment type="subunit">
    <text evidence="9">This enzyme consists of two polypeptide chains, which are synthesized in precursor form from a single polypeptide.</text>
</comment>
<feature type="chain" id="PRO_5046105767" description="Glutathione hydrolase proenzyme" evidence="10">
    <location>
        <begin position="27"/>
        <end position="614"/>
    </location>
</feature>
<feature type="signal peptide" evidence="10">
    <location>
        <begin position="1"/>
        <end position="26"/>
    </location>
</feature>
<dbReference type="EMBL" id="BPMK01000001">
    <property type="protein sequence ID" value="GIZ50079.1"/>
    <property type="molecule type" value="Genomic_DNA"/>
</dbReference>
<proteinExistence type="inferred from homology"/>
<evidence type="ECO:0000256" key="7">
    <source>
        <dbReference type="ARBA" id="ARBA00023315"/>
    </source>
</evidence>
<keyword evidence="9" id="KW-0317">Glutathione biosynthesis</keyword>
<dbReference type="PRINTS" id="PR01210">
    <property type="entry name" value="GGTRANSPTASE"/>
</dbReference>
<evidence type="ECO:0000256" key="10">
    <source>
        <dbReference type="SAM" id="SignalP"/>
    </source>
</evidence>
<evidence type="ECO:0000256" key="6">
    <source>
        <dbReference type="ARBA" id="ARBA00023145"/>
    </source>
</evidence>
<dbReference type="InterPro" id="IPR000101">
    <property type="entry name" value="GGT_peptidase"/>
</dbReference>
<keyword evidence="10" id="KW-0732">Signal</keyword>
<keyword evidence="5 9" id="KW-0378">Hydrolase</keyword>
<dbReference type="EC" id="3.4.19.13" evidence="9"/>
<evidence type="ECO:0000256" key="9">
    <source>
        <dbReference type="RuleBase" id="RU368036"/>
    </source>
</evidence>
<reference evidence="11 12" key="1">
    <citation type="journal article" date="2022" name="Int. J. Syst. Evol. Microbiol.">
        <title>Noviherbaspirillum aridicola sp. nov., isolated from an arid soil in Pakistan.</title>
        <authorList>
            <person name="Khan I.U."/>
            <person name="Saqib M."/>
            <person name="Amin A."/>
            <person name="Hussain F."/>
            <person name="Li L."/>
            <person name="Liu Y.H."/>
            <person name="Fang B.Z."/>
            <person name="Ahmed I."/>
            <person name="Li W.J."/>
        </authorList>
    </citation>
    <scope>NUCLEOTIDE SEQUENCE [LARGE SCALE GENOMIC DNA]</scope>
    <source>
        <strain evidence="11 12">NCCP-691</strain>
    </source>
</reference>
<evidence type="ECO:0000313" key="11">
    <source>
        <dbReference type="EMBL" id="GIZ50079.1"/>
    </source>
</evidence>
<dbReference type="PANTHER" id="PTHR43199:SF1">
    <property type="entry name" value="GLUTATHIONE HYDROLASE PROENZYME"/>
    <property type="match status" value="1"/>
</dbReference>
<comment type="similarity">
    <text evidence="3 9">Belongs to the gamma-glutamyltransferase family.</text>
</comment>
<name>A0ABQ4PYZ6_9BURK</name>
<gene>
    <name evidence="11" type="primary">ggt</name>
    <name evidence="11" type="ORF">NCCP691_00930</name>
</gene>
<dbReference type="NCBIfam" id="TIGR00066">
    <property type="entry name" value="g_glut_trans"/>
    <property type="match status" value="1"/>
</dbReference>
<organism evidence="11 12">
    <name type="scientific">Noviherbaspirillum aridicola</name>
    <dbReference type="NCBI Taxonomy" id="2849687"/>
    <lineage>
        <taxon>Bacteria</taxon>
        <taxon>Pseudomonadati</taxon>
        <taxon>Pseudomonadota</taxon>
        <taxon>Betaproteobacteria</taxon>
        <taxon>Burkholderiales</taxon>
        <taxon>Oxalobacteraceae</taxon>
        <taxon>Noviherbaspirillum</taxon>
    </lineage>
</organism>
<comment type="catalytic activity">
    <reaction evidence="2 9">
        <text>glutathione + H2O = L-cysteinylglycine + L-glutamate</text>
        <dbReference type="Rhea" id="RHEA:28807"/>
        <dbReference type="ChEBI" id="CHEBI:15377"/>
        <dbReference type="ChEBI" id="CHEBI:29985"/>
        <dbReference type="ChEBI" id="CHEBI:57925"/>
        <dbReference type="ChEBI" id="CHEBI:61694"/>
        <dbReference type="EC" id="3.4.19.13"/>
    </reaction>
</comment>
<dbReference type="InterPro" id="IPR043138">
    <property type="entry name" value="GGT_lsub"/>
</dbReference>
<comment type="caution">
    <text evidence="11">The sequence shown here is derived from an EMBL/GenBank/DDBJ whole genome shotgun (WGS) entry which is preliminary data.</text>
</comment>
<dbReference type="InterPro" id="IPR029055">
    <property type="entry name" value="Ntn_hydrolases_N"/>
</dbReference>
<dbReference type="Pfam" id="PF01019">
    <property type="entry name" value="G_glu_transpept"/>
    <property type="match status" value="1"/>
</dbReference>
<keyword evidence="12" id="KW-1185">Reference proteome</keyword>